<dbReference type="InterPro" id="IPR029063">
    <property type="entry name" value="SAM-dependent_MTases_sf"/>
</dbReference>
<comment type="similarity">
    <text evidence="1">Belongs to the methyltransferase superfamily. RsmH family.</text>
</comment>
<dbReference type="AlphaFoldDB" id="A0AAV2I2K6"/>
<dbReference type="SUPFAM" id="SSF53335">
    <property type="entry name" value="S-adenosyl-L-methionine-dependent methyltransferases"/>
    <property type="match status" value="1"/>
</dbReference>
<dbReference type="PANTHER" id="PTHR11265:SF0">
    <property type="entry name" value="12S RRNA N4-METHYLCYTIDINE METHYLTRANSFERASE"/>
    <property type="match status" value="1"/>
</dbReference>
<dbReference type="Gene3D" id="3.40.50.150">
    <property type="entry name" value="Vaccinia Virus protein VP39"/>
    <property type="match status" value="1"/>
</dbReference>
<evidence type="ECO:0000256" key="2">
    <source>
        <dbReference type="ARBA" id="ARBA00022603"/>
    </source>
</evidence>
<keyword evidence="6" id="KW-1185">Reference proteome</keyword>
<proteinExistence type="inferred from homology"/>
<dbReference type="NCBIfam" id="TIGR00006">
    <property type="entry name" value="16S rRNA (cytosine(1402)-N(4))-methyltransferase RsmH"/>
    <property type="match status" value="1"/>
</dbReference>
<evidence type="ECO:0000313" key="6">
    <source>
        <dbReference type="Proteomes" id="UP001497497"/>
    </source>
</evidence>
<dbReference type="InterPro" id="IPR002903">
    <property type="entry name" value="RsmH"/>
</dbReference>
<comment type="caution">
    <text evidence="5">The sequence shown here is derived from an EMBL/GenBank/DDBJ whole genome shotgun (WGS) entry which is preliminary data.</text>
</comment>
<dbReference type="GO" id="GO:0071424">
    <property type="term" value="F:rRNA (cytosine-N4-)-methyltransferase activity"/>
    <property type="evidence" value="ECO:0007669"/>
    <property type="project" value="TreeGrafter"/>
</dbReference>
<dbReference type="HAMAP" id="MF_01007">
    <property type="entry name" value="16SrRNA_methyltr_H"/>
    <property type="match status" value="1"/>
</dbReference>
<evidence type="ECO:0000256" key="1">
    <source>
        <dbReference type="ARBA" id="ARBA00010396"/>
    </source>
</evidence>
<protein>
    <submittedName>
        <fullName evidence="5">Uncharacterized protein</fullName>
    </submittedName>
</protein>
<gene>
    <name evidence="5" type="ORF">GSLYS_00014530001</name>
</gene>
<dbReference type="InterPro" id="IPR023397">
    <property type="entry name" value="SAM-dep_MeTrfase_MraW_recog"/>
</dbReference>
<evidence type="ECO:0000256" key="4">
    <source>
        <dbReference type="ARBA" id="ARBA00022691"/>
    </source>
</evidence>
<evidence type="ECO:0000256" key="3">
    <source>
        <dbReference type="ARBA" id="ARBA00022679"/>
    </source>
</evidence>
<dbReference type="GO" id="GO:0070475">
    <property type="term" value="P:rRNA base methylation"/>
    <property type="evidence" value="ECO:0007669"/>
    <property type="project" value="TreeGrafter"/>
</dbReference>
<keyword evidence="3" id="KW-0808">Transferase</keyword>
<dbReference type="SUPFAM" id="SSF81799">
    <property type="entry name" value="Putative methyltransferase TM0872, insert domain"/>
    <property type="match status" value="1"/>
</dbReference>
<dbReference type="Pfam" id="PF01795">
    <property type="entry name" value="Methyltransf_5"/>
    <property type="match status" value="1"/>
</dbReference>
<keyword evidence="2" id="KW-0489">Methyltransferase</keyword>
<dbReference type="Gene3D" id="1.10.150.170">
    <property type="entry name" value="Putative methyltransferase TM0872, insert domain"/>
    <property type="match status" value="1"/>
</dbReference>
<keyword evidence="4" id="KW-0949">S-adenosyl-L-methionine</keyword>
<dbReference type="Proteomes" id="UP001497497">
    <property type="component" value="Unassembled WGS sequence"/>
</dbReference>
<accession>A0AAV2I2K6</accession>
<name>A0AAV2I2K6_LYMST</name>
<dbReference type="EMBL" id="CAXITT010000404">
    <property type="protein sequence ID" value="CAL1540881.1"/>
    <property type="molecule type" value="Genomic_DNA"/>
</dbReference>
<evidence type="ECO:0000313" key="5">
    <source>
        <dbReference type="EMBL" id="CAL1540881.1"/>
    </source>
</evidence>
<dbReference type="PANTHER" id="PTHR11265">
    <property type="entry name" value="S-ADENOSYL-METHYLTRANSFERASE MRAW"/>
    <property type="match status" value="1"/>
</dbReference>
<organism evidence="5 6">
    <name type="scientific">Lymnaea stagnalis</name>
    <name type="common">Great pond snail</name>
    <name type="synonym">Helix stagnalis</name>
    <dbReference type="NCBI Taxonomy" id="6523"/>
    <lineage>
        <taxon>Eukaryota</taxon>
        <taxon>Metazoa</taxon>
        <taxon>Spiralia</taxon>
        <taxon>Lophotrochozoa</taxon>
        <taxon>Mollusca</taxon>
        <taxon>Gastropoda</taxon>
        <taxon>Heterobranchia</taxon>
        <taxon>Euthyneura</taxon>
        <taxon>Panpulmonata</taxon>
        <taxon>Hygrophila</taxon>
        <taxon>Lymnaeoidea</taxon>
        <taxon>Lymnaeidae</taxon>
        <taxon>Lymnaea</taxon>
    </lineage>
</organism>
<reference evidence="5 6" key="1">
    <citation type="submission" date="2024-04" db="EMBL/GenBank/DDBJ databases">
        <authorList>
            <consortium name="Genoscope - CEA"/>
            <person name="William W."/>
        </authorList>
    </citation>
    <scope>NUCLEOTIDE SEQUENCE [LARGE SCALE GENOMIC DNA]</scope>
</reference>
<sequence length="436" mass="49357">MKTSPITYRKFCLIVNKIKTFESCQFHSSITADAKQQYCRLFRPNSSFWSHWRPFTTPPPQIDYEEIAKPVISTLRNDRADDLAGSSINDKSHTNQCVQHIPVMVNEVLNALQPQDGQLIVDMTFGAGGHAREILNVAPNIRYIASDRDPLAINLAQKMAGEYREGTISPILSRFSNIASHLHQLGIKPGMVDAFLFDFGVSSMQFDTSNRGFSLIRDGPLDMRMDGGSDPNQITAADVVNTLDASDLEHILKKYGEERKSRDIAHAIVEARYAFGKFTRTRQLADVIQNVFNCDAFGHDKLSRHAHVATKTFQALRIFVNDELNEIHNGIQLARHYLRTNGRCVVISFHSLEDRIVKRHFHDLDMDEAANLSIHDHFRNSSLSFNIDDVKSEFLTKPWLPLSRKVLEPTEEECLKNPRGRSAKLRAAIKVESDGL</sequence>